<feature type="transmembrane region" description="Helical" evidence="6">
    <location>
        <begin position="258"/>
        <end position="279"/>
    </location>
</feature>
<comment type="subcellular location">
    <subcellularLocation>
        <location evidence="1">Membrane</location>
        <topology evidence="1">Multi-pass membrane protein</topology>
    </subcellularLocation>
</comment>
<gene>
    <name evidence="8" type="ORF">DDE83_009127</name>
</gene>
<reference evidence="9" key="1">
    <citation type="submission" date="2018-05" db="EMBL/GenBank/DDBJ databases">
        <title>Draft genome sequence of Stemphylium lycopersici strain CIDEFI 213.</title>
        <authorList>
            <person name="Medina R."/>
            <person name="Franco M.E.E."/>
            <person name="Lucentini C.G."/>
            <person name="Saparrat M.C.N."/>
            <person name="Balatti P.A."/>
        </authorList>
    </citation>
    <scope>NUCLEOTIDE SEQUENCE [LARGE SCALE GENOMIC DNA]</scope>
    <source>
        <strain evidence="9">CIDEFI 213</strain>
    </source>
</reference>
<comment type="similarity">
    <text evidence="5">Belongs to the SAT4 family.</text>
</comment>
<sequence>MGDDFILEAWTELAIAVLVIVLRLYYSITRRGWKALYIDDYLIFLAGIFYLGETIAAHYVVAVYLGMANNNILPEQRASLDPNSREWRNSVNGSKTHLIGWFMYIFLFWTLKACWTAYYTRLTKDVHRMNTVIMWAWIFNGSSWVAAICMVVFKCWPLHRQWQISPDPGNRCYPGASKLQILFVMLINTATDLFLMAIPVPIIYRAKIDLKRKISLIILFSGGWIVIIFGILRCVTLVSVGPTQPSKSGPWSVRESFLAIVISNGPSLFPLIKSLFYALNRKVSSYCKSSEGATYSFDNVEMDSGRLRENQPHLFKHRLSIRDHRSLGSEERIIGVMEDGAATTTKTESCKASLGAVQGMGLSGSNDNKNGVKGHNQNFGQIVKTVEWDVRSADRDYH</sequence>
<dbReference type="PANTHER" id="PTHR33048:SF2">
    <property type="entry name" value="SRPK"/>
    <property type="match status" value="1"/>
</dbReference>
<dbReference type="InterPro" id="IPR049326">
    <property type="entry name" value="Rhodopsin_dom_fungi"/>
</dbReference>
<feature type="transmembrane region" description="Helical" evidence="6">
    <location>
        <begin position="98"/>
        <end position="120"/>
    </location>
</feature>
<evidence type="ECO:0000313" key="9">
    <source>
        <dbReference type="Proteomes" id="UP000249619"/>
    </source>
</evidence>
<dbReference type="PANTHER" id="PTHR33048">
    <property type="entry name" value="PTH11-LIKE INTEGRAL MEMBRANE PROTEIN (AFU_ORTHOLOGUE AFUA_5G11245)"/>
    <property type="match status" value="1"/>
</dbReference>
<protein>
    <submittedName>
        <fullName evidence="8">Integral membrane pth11 protein</fullName>
    </submittedName>
</protein>
<comment type="caution">
    <text evidence="8">The sequence shown here is derived from an EMBL/GenBank/DDBJ whole genome shotgun (WGS) entry which is preliminary data.</text>
</comment>
<keyword evidence="3 6" id="KW-1133">Transmembrane helix</keyword>
<keyword evidence="9" id="KW-1185">Reference proteome</keyword>
<evidence type="ECO:0000256" key="3">
    <source>
        <dbReference type="ARBA" id="ARBA00022989"/>
    </source>
</evidence>
<dbReference type="EMBL" id="QGDH01000399">
    <property type="protein sequence ID" value="RAR00263.1"/>
    <property type="molecule type" value="Genomic_DNA"/>
</dbReference>
<dbReference type="Proteomes" id="UP000249619">
    <property type="component" value="Unassembled WGS sequence"/>
</dbReference>
<dbReference type="InterPro" id="IPR052337">
    <property type="entry name" value="SAT4-like"/>
</dbReference>
<feature type="transmembrane region" description="Helical" evidence="6">
    <location>
        <begin position="6"/>
        <end position="26"/>
    </location>
</feature>
<organism evidence="8 9">
    <name type="scientific">Stemphylium lycopersici</name>
    <name type="common">Tomato gray leaf spot disease fungus</name>
    <name type="synonym">Thyrospora lycopersici</name>
    <dbReference type="NCBI Taxonomy" id="183478"/>
    <lineage>
        <taxon>Eukaryota</taxon>
        <taxon>Fungi</taxon>
        <taxon>Dikarya</taxon>
        <taxon>Ascomycota</taxon>
        <taxon>Pezizomycotina</taxon>
        <taxon>Dothideomycetes</taxon>
        <taxon>Pleosporomycetidae</taxon>
        <taxon>Pleosporales</taxon>
        <taxon>Pleosporineae</taxon>
        <taxon>Pleosporaceae</taxon>
        <taxon>Stemphylium</taxon>
    </lineage>
</organism>
<evidence type="ECO:0000256" key="2">
    <source>
        <dbReference type="ARBA" id="ARBA00022692"/>
    </source>
</evidence>
<evidence type="ECO:0000256" key="1">
    <source>
        <dbReference type="ARBA" id="ARBA00004141"/>
    </source>
</evidence>
<evidence type="ECO:0000256" key="4">
    <source>
        <dbReference type="ARBA" id="ARBA00023136"/>
    </source>
</evidence>
<keyword evidence="2 6" id="KW-0812">Transmembrane</keyword>
<feature type="transmembrane region" description="Helical" evidence="6">
    <location>
        <begin position="179"/>
        <end position="204"/>
    </location>
</feature>
<dbReference type="AlphaFoldDB" id="A0A364MS93"/>
<evidence type="ECO:0000259" key="7">
    <source>
        <dbReference type="Pfam" id="PF20684"/>
    </source>
</evidence>
<evidence type="ECO:0000256" key="6">
    <source>
        <dbReference type="SAM" id="Phobius"/>
    </source>
</evidence>
<dbReference type="OrthoDB" id="2988756at2759"/>
<feature type="transmembrane region" description="Helical" evidence="6">
    <location>
        <begin position="38"/>
        <end position="61"/>
    </location>
</feature>
<feature type="transmembrane region" description="Helical" evidence="6">
    <location>
        <begin position="216"/>
        <end position="238"/>
    </location>
</feature>
<name>A0A364MS93_STELY</name>
<dbReference type="GO" id="GO:0016020">
    <property type="term" value="C:membrane"/>
    <property type="evidence" value="ECO:0007669"/>
    <property type="project" value="UniProtKB-SubCell"/>
</dbReference>
<feature type="domain" description="Rhodopsin" evidence="7">
    <location>
        <begin position="23"/>
        <end position="273"/>
    </location>
</feature>
<accession>A0A364MS93</accession>
<feature type="transmembrane region" description="Helical" evidence="6">
    <location>
        <begin position="132"/>
        <end position="159"/>
    </location>
</feature>
<keyword evidence="4 6" id="KW-0472">Membrane</keyword>
<proteinExistence type="inferred from homology"/>
<dbReference type="STRING" id="183478.A0A364MS93"/>
<evidence type="ECO:0000313" key="8">
    <source>
        <dbReference type="EMBL" id="RAR00263.1"/>
    </source>
</evidence>
<evidence type="ECO:0000256" key="5">
    <source>
        <dbReference type="ARBA" id="ARBA00038359"/>
    </source>
</evidence>
<dbReference type="Pfam" id="PF20684">
    <property type="entry name" value="Fung_rhodopsin"/>
    <property type="match status" value="1"/>
</dbReference>